<protein>
    <submittedName>
        <fullName evidence="14">ABC transporter ATP-binding protein/permease</fullName>
    </submittedName>
</protein>
<feature type="transmembrane region" description="Helical" evidence="11">
    <location>
        <begin position="163"/>
        <end position="185"/>
    </location>
</feature>
<dbReference type="Gene3D" id="1.20.1560.10">
    <property type="entry name" value="ABC transporter type 1, transmembrane domain"/>
    <property type="match status" value="1"/>
</dbReference>
<dbReference type="GO" id="GO:0005886">
    <property type="term" value="C:plasma membrane"/>
    <property type="evidence" value="ECO:0007669"/>
    <property type="project" value="UniProtKB-SubCell"/>
</dbReference>
<keyword evidence="5 11" id="KW-0812">Transmembrane</keyword>
<feature type="transmembrane region" description="Helical" evidence="11">
    <location>
        <begin position="84"/>
        <end position="105"/>
    </location>
</feature>
<evidence type="ECO:0000256" key="11">
    <source>
        <dbReference type="SAM" id="Phobius"/>
    </source>
</evidence>
<sequence>MRRYSTTAEPAPAPASNTLFPGQRAPRSDWQTVRNLLPYVWHYKWRVMLALACLVSAKVANLGVPVLMKQLIDSMNLQPGDPRALLAVPVGLIVAYGLLRLSATLFTELREMLFSKVTQSAVREIALQVFRHLHALSLRFHLDRQTGGMSRDIERGTRGIQSLISYSLYSILPTLVEMGLVIGFFILHYDIWFAAITGCALVGYIVFTIVVTEWRTHFRRRMNELDSRANQKAIDSLLNFETVKYFGNEEYEAQRYDENLRKYRTAAIRSQNSLSFLNFGQQTIIALGLILILWRATVGVVDGKLTLGDLVLVNTLMIQLYIPLNFLGVIYREIKQATTDMDRMFVLLGTNQEVADTPGAQPLQVNGAQVRFRDVRFSYEPDRLILDGVDFTIAAGTTTAVVGHSGSGKSTLARLLFRFYDVNGGAIEIDDQDIRAITQDSLRRAIGIVPQDTVLFNDSIFYNIAYGRPDASHDEVIAAARAAQIDSFIRELPQGYDTPVGERGLKLSGGEKQRVAIARTLLKNPPVLVFDEATSALDSRTEQAIQAELMRLAQNRTTLLIAHRLSTVVHADQILVMDHGRIVERGTHAELMRARGRYAEMWDIQARAAAKGGEAVGADALALDVGDATQDA</sequence>
<dbReference type="RefSeq" id="WP_114131586.1">
    <property type="nucleotide sequence ID" value="NZ_CP068434.1"/>
</dbReference>
<dbReference type="InterPro" id="IPR039421">
    <property type="entry name" value="Type_1_exporter"/>
</dbReference>
<name>A0A367PLX1_CUPNE</name>
<keyword evidence="3" id="KW-1003">Cell membrane</keyword>
<feature type="domain" description="ABC transporter" evidence="12">
    <location>
        <begin position="370"/>
        <end position="604"/>
    </location>
</feature>
<dbReference type="PANTHER" id="PTHR24221">
    <property type="entry name" value="ATP-BINDING CASSETTE SUB-FAMILY B"/>
    <property type="match status" value="1"/>
</dbReference>
<dbReference type="SUPFAM" id="SSF90123">
    <property type="entry name" value="ABC transporter transmembrane region"/>
    <property type="match status" value="1"/>
</dbReference>
<dbReference type="GO" id="GO:0005524">
    <property type="term" value="F:ATP binding"/>
    <property type="evidence" value="ECO:0007669"/>
    <property type="project" value="UniProtKB-KW"/>
</dbReference>
<feature type="region of interest" description="Disordered" evidence="10">
    <location>
        <begin position="1"/>
        <end position="23"/>
    </location>
</feature>
<dbReference type="PROSITE" id="PS50893">
    <property type="entry name" value="ABC_TRANSPORTER_2"/>
    <property type="match status" value="1"/>
</dbReference>
<feature type="transmembrane region" description="Helical" evidence="11">
    <location>
        <begin position="316"/>
        <end position="334"/>
    </location>
</feature>
<dbReference type="Pfam" id="PF00664">
    <property type="entry name" value="ABC_membrane"/>
    <property type="match status" value="1"/>
</dbReference>
<evidence type="ECO:0000256" key="1">
    <source>
        <dbReference type="ARBA" id="ARBA00004651"/>
    </source>
</evidence>
<dbReference type="EMBL" id="QDHA01000020">
    <property type="protein sequence ID" value="RCJ08921.1"/>
    <property type="molecule type" value="Genomic_DNA"/>
</dbReference>
<comment type="caution">
    <text evidence="14">The sequence shown here is derived from an EMBL/GenBank/DDBJ whole genome shotgun (WGS) entry which is preliminary data.</text>
</comment>
<dbReference type="GO" id="GO:0016887">
    <property type="term" value="F:ATP hydrolysis activity"/>
    <property type="evidence" value="ECO:0007669"/>
    <property type="project" value="InterPro"/>
</dbReference>
<feature type="transmembrane region" description="Helical" evidence="11">
    <location>
        <begin position="191"/>
        <end position="212"/>
    </location>
</feature>
<dbReference type="InterPro" id="IPR036640">
    <property type="entry name" value="ABC1_TM_sf"/>
</dbReference>
<evidence type="ECO:0000256" key="2">
    <source>
        <dbReference type="ARBA" id="ARBA00022448"/>
    </source>
</evidence>
<dbReference type="Proteomes" id="UP000253501">
    <property type="component" value="Unassembled WGS sequence"/>
</dbReference>
<evidence type="ECO:0000256" key="4">
    <source>
        <dbReference type="ARBA" id="ARBA00022519"/>
    </source>
</evidence>
<keyword evidence="9 11" id="KW-0472">Membrane</keyword>
<evidence type="ECO:0000256" key="7">
    <source>
        <dbReference type="ARBA" id="ARBA00022840"/>
    </source>
</evidence>
<dbReference type="InterPro" id="IPR011527">
    <property type="entry name" value="ABC1_TM_dom"/>
</dbReference>
<dbReference type="PANTHER" id="PTHR24221:SF402">
    <property type="entry name" value="IRON-SULFUR CLUSTERS TRANSPORTER ABCB7, MITOCHONDRIAL"/>
    <property type="match status" value="1"/>
</dbReference>
<dbReference type="InterPro" id="IPR003439">
    <property type="entry name" value="ABC_transporter-like_ATP-bd"/>
</dbReference>
<dbReference type="CDD" id="cd18582">
    <property type="entry name" value="ABC_6TM_ATM1_ABCB7"/>
    <property type="match status" value="1"/>
</dbReference>
<dbReference type="Pfam" id="PF00005">
    <property type="entry name" value="ABC_tran"/>
    <property type="match status" value="1"/>
</dbReference>
<evidence type="ECO:0000256" key="6">
    <source>
        <dbReference type="ARBA" id="ARBA00022741"/>
    </source>
</evidence>
<feature type="transmembrane region" description="Helical" evidence="11">
    <location>
        <begin position="45"/>
        <end position="64"/>
    </location>
</feature>
<dbReference type="GO" id="GO:0006879">
    <property type="term" value="P:intracellular iron ion homeostasis"/>
    <property type="evidence" value="ECO:0007669"/>
    <property type="project" value="TreeGrafter"/>
</dbReference>
<evidence type="ECO:0000256" key="5">
    <source>
        <dbReference type="ARBA" id="ARBA00022692"/>
    </source>
</evidence>
<evidence type="ECO:0000256" key="8">
    <source>
        <dbReference type="ARBA" id="ARBA00022989"/>
    </source>
</evidence>
<keyword evidence="6" id="KW-0547">Nucleotide-binding</keyword>
<keyword evidence="8 11" id="KW-1133">Transmembrane helix</keyword>
<accession>A0A367PLX1</accession>
<reference evidence="14 15" key="1">
    <citation type="submission" date="2018-04" db="EMBL/GenBank/DDBJ databases">
        <title>Cupriavidus necator CR12 genome sequencing and assembly.</title>
        <authorList>
            <person name="Ben Fekih I."/>
            <person name="Mazhar H.S."/>
            <person name="Bello S.K."/>
            <person name="Rensing C."/>
        </authorList>
    </citation>
    <scope>NUCLEOTIDE SEQUENCE [LARGE SCALE GENOMIC DNA]</scope>
    <source>
        <strain evidence="14 15">CR12</strain>
    </source>
</reference>
<evidence type="ECO:0000256" key="9">
    <source>
        <dbReference type="ARBA" id="ARBA00023136"/>
    </source>
</evidence>
<evidence type="ECO:0000256" key="3">
    <source>
        <dbReference type="ARBA" id="ARBA00022475"/>
    </source>
</evidence>
<dbReference type="PROSITE" id="PS50929">
    <property type="entry name" value="ABC_TM1F"/>
    <property type="match status" value="1"/>
</dbReference>
<dbReference type="AlphaFoldDB" id="A0A367PLX1"/>
<feature type="transmembrane region" description="Helical" evidence="11">
    <location>
        <begin position="274"/>
        <end position="296"/>
    </location>
</feature>
<evidence type="ECO:0000313" key="15">
    <source>
        <dbReference type="Proteomes" id="UP000253501"/>
    </source>
</evidence>
<dbReference type="GO" id="GO:0140359">
    <property type="term" value="F:ABC-type transporter activity"/>
    <property type="evidence" value="ECO:0007669"/>
    <property type="project" value="InterPro"/>
</dbReference>
<keyword evidence="7 14" id="KW-0067">ATP-binding</keyword>
<gene>
    <name evidence="14" type="ORF">DDK22_08570</name>
</gene>
<evidence type="ECO:0000256" key="10">
    <source>
        <dbReference type="SAM" id="MobiDB-lite"/>
    </source>
</evidence>
<keyword evidence="2" id="KW-0813">Transport</keyword>
<dbReference type="InterPro" id="IPR017871">
    <property type="entry name" value="ABC_transporter-like_CS"/>
</dbReference>
<proteinExistence type="predicted"/>
<dbReference type="InterPro" id="IPR003593">
    <property type="entry name" value="AAA+_ATPase"/>
</dbReference>
<dbReference type="Gene3D" id="3.40.50.300">
    <property type="entry name" value="P-loop containing nucleotide triphosphate hydrolases"/>
    <property type="match status" value="1"/>
</dbReference>
<dbReference type="SMART" id="SM00382">
    <property type="entry name" value="AAA"/>
    <property type="match status" value="1"/>
</dbReference>
<dbReference type="InterPro" id="IPR027417">
    <property type="entry name" value="P-loop_NTPase"/>
</dbReference>
<comment type="subcellular location">
    <subcellularLocation>
        <location evidence="1">Cell membrane</location>
        <topology evidence="1">Multi-pass membrane protein</topology>
    </subcellularLocation>
</comment>
<evidence type="ECO:0000259" key="13">
    <source>
        <dbReference type="PROSITE" id="PS50929"/>
    </source>
</evidence>
<feature type="domain" description="ABC transmembrane type-1" evidence="13">
    <location>
        <begin position="49"/>
        <end position="336"/>
    </location>
</feature>
<dbReference type="FunFam" id="3.40.50.300:FF:000186">
    <property type="entry name" value="ATP-binding cassette sub-family B member 7, mitochondrial"/>
    <property type="match status" value="1"/>
</dbReference>
<dbReference type="PROSITE" id="PS00211">
    <property type="entry name" value="ABC_TRANSPORTER_1"/>
    <property type="match status" value="1"/>
</dbReference>
<dbReference type="SUPFAM" id="SSF52540">
    <property type="entry name" value="P-loop containing nucleoside triphosphate hydrolases"/>
    <property type="match status" value="1"/>
</dbReference>
<dbReference type="CDD" id="cd03253">
    <property type="entry name" value="ABCC_ATM1_transporter"/>
    <property type="match status" value="1"/>
</dbReference>
<evidence type="ECO:0000259" key="12">
    <source>
        <dbReference type="PROSITE" id="PS50893"/>
    </source>
</evidence>
<keyword evidence="4" id="KW-0997">Cell inner membrane</keyword>
<evidence type="ECO:0000313" key="14">
    <source>
        <dbReference type="EMBL" id="RCJ08921.1"/>
    </source>
</evidence>
<organism evidence="14 15">
    <name type="scientific">Cupriavidus necator</name>
    <name type="common">Alcaligenes eutrophus</name>
    <name type="synonym">Ralstonia eutropha</name>
    <dbReference type="NCBI Taxonomy" id="106590"/>
    <lineage>
        <taxon>Bacteria</taxon>
        <taxon>Pseudomonadati</taxon>
        <taxon>Pseudomonadota</taxon>
        <taxon>Betaproteobacteria</taxon>
        <taxon>Burkholderiales</taxon>
        <taxon>Burkholderiaceae</taxon>
        <taxon>Cupriavidus</taxon>
    </lineage>
</organism>